<name>A0A076PNR8_COMTE</name>
<protein>
    <submittedName>
        <fullName evidence="1">Uncharacterized protein</fullName>
    </submittedName>
</protein>
<dbReference type="GeneID" id="69561538"/>
<proteinExistence type="predicted"/>
<evidence type="ECO:0000313" key="1">
    <source>
        <dbReference type="EMBL" id="AIJ48469.1"/>
    </source>
</evidence>
<gene>
    <name evidence="1" type="ORF">O987_21905</name>
</gene>
<dbReference type="KEGG" id="ctes:O987_21905"/>
<reference evidence="1 2" key="1">
    <citation type="journal article" date="2014" name="Genome Announc.">
        <title>Complete Genome Sequence of Polychlorinated Biphenyl Degrader Comamonas testosteroni TK102 (NBRC 109938).</title>
        <authorList>
            <person name="Fukuda K."/>
            <person name="Hosoyama A."/>
            <person name="Tsuchikane K."/>
            <person name="Ohji S."/>
            <person name="Yamazoe A."/>
            <person name="Fujita N."/>
            <person name="Shintani M."/>
            <person name="Kimbara K."/>
        </authorList>
    </citation>
    <scope>NUCLEOTIDE SEQUENCE [LARGE SCALE GENOMIC DNA]</scope>
    <source>
        <strain evidence="1">TK102</strain>
    </source>
</reference>
<dbReference type="RefSeq" id="WP_043374602.1">
    <property type="nucleotide sequence ID" value="NZ_CP006704.1"/>
</dbReference>
<sequence>MSTKEEPDLAHQLRSNTYRSFFRDCPAVQEGDFGRSAPSLIDVTWMTRNTLAKSDGCLSGVRAVISVETLRQKGNAAKRPEVGSSVVCARPWRVLHGTRLHRQLVSEGMGRRAVIPGGRARFHGRLDGILGSPDRGAQHTFWIYP</sequence>
<accession>A0A076PNR8</accession>
<dbReference type="HOGENOM" id="CLU_1783575_0_0_4"/>
<evidence type="ECO:0000313" key="2">
    <source>
        <dbReference type="Proteomes" id="UP000028782"/>
    </source>
</evidence>
<organism evidence="1 2">
    <name type="scientific">Comamonas testosteroni TK102</name>
    <dbReference type="NCBI Taxonomy" id="1392005"/>
    <lineage>
        <taxon>Bacteria</taxon>
        <taxon>Pseudomonadati</taxon>
        <taxon>Pseudomonadota</taxon>
        <taxon>Betaproteobacteria</taxon>
        <taxon>Burkholderiales</taxon>
        <taxon>Comamonadaceae</taxon>
        <taxon>Comamonas</taxon>
    </lineage>
</organism>
<dbReference type="AlphaFoldDB" id="A0A076PNR8"/>
<dbReference type="Proteomes" id="UP000028782">
    <property type="component" value="Chromosome"/>
</dbReference>
<dbReference type="EMBL" id="CP006704">
    <property type="protein sequence ID" value="AIJ48469.1"/>
    <property type="molecule type" value="Genomic_DNA"/>
</dbReference>